<dbReference type="GO" id="GO:0070125">
    <property type="term" value="P:mitochondrial translational elongation"/>
    <property type="evidence" value="ECO:0007669"/>
    <property type="project" value="TreeGrafter"/>
</dbReference>
<dbReference type="InterPro" id="IPR014001">
    <property type="entry name" value="Helicase_ATP-bd"/>
</dbReference>
<keyword evidence="1 5" id="KW-0378">Hydrolase</keyword>
<dbReference type="SMART" id="SM00490">
    <property type="entry name" value="HELICc"/>
    <property type="match status" value="1"/>
</dbReference>
<keyword evidence="6" id="KW-1185">Reference proteome</keyword>
<dbReference type="GO" id="GO:0032042">
    <property type="term" value="P:mitochondrial DNA metabolic process"/>
    <property type="evidence" value="ECO:0007669"/>
    <property type="project" value="TreeGrafter"/>
</dbReference>
<evidence type="ECO:0000259" key="3">
    <source>
        <dbReference type="PROSITE" id="PS51192"/>
    </source>
</evidence>
<dbReference type="GO" id="GO:0036121">
    <property type="term" value="F:double-stranded DNA helicase activity"/>
    <property type="evidence" value="ECO:0007669"/>
    <property type="project" value="TreeGrafter"/>
</dbReference>
<feature type="domain" description="Helicase C-terminal" evidence="4">
    <location>
        <begin position="219"/>
        <end position="389"/>
    </location>
</feature>
<evidence type="ECO:0000256" key="1">
    <source>
        <dbReference type="ARBA" id="ARBA00022806"/>
    </source>
</evidence>
<dbReference type="GO" id="GO:0016787">
    <property type="term" value="F:hydrolase activity"/>
    <property type="evidence" value="ECO:0007669"/>
    <property type="project" value="InterPro"/>
</dbReference>
<dbReference type="InterPro" id="IPR001650">
    <property type="entry name" value="Helicase_C-like"/>
</dbReference>
<dbReference type="Proteomes" id="UP001219933">
    <property type="component" value="Chromosome 2"/>
</dbReference>
<protein>
    <submittedName>
        <fullName evidence="5">ATP-dependent helicase IRC3</fullName>
    </submittedName>
</protein>
<feature type="domain" description="Smr" evidence="2">
    <location>
        <begin position="743"/>
        <end position="819"/>
    </location>
</feature>
<dbReference type="InterPro" id="IPR013899">
    <property type="entry name" value="DUF1771"/>
</dbReference>
<dbReference type="SUPFAM" id="SSF52540">
    <property type="entry name" value="P-loop containing nucleoside triphosphate hydrolases"/>
    <property type="match status" value="1"/>
</dbReference>
<accession>A0AAF0J5W9</accession>
<dbReference type="Gene3D" id="3.40.50.300">
    <property type="entry name" value="P-loop containing nucleotide triphosphate hydrolases"/>
    <property type="match status" value="2"/>
</dbReference>
<dbReference type="SMART" id="SM00463">
    <property type="entry name" value="SMR"/>
    <property type="match status" value="1"/>
</dbReference>
<reference evidence="5" key="1">
    <citation type="submission" date="2023-03" db="EMBL/GenBank/DDBJ databases">
        <title>Mating type loci evolution in Malassezia.</title>
        <authorList>
            <person name="Coelho M.A."/>
        </authorList>
    </citation>
    <scope>NUCLEOTIDE SEQUENCE</scope>
    <source>
        <strain evidence="5">CBS 11721</strain>
    </source>
</reference>
<keyword evidence="1 5" id="KW-0547">Nucleotide-binding</keyword>
<keyword evidence="1 5" id="KW-0347">Helicase</keyword>
<dbReference type="Gene3D" id="3.30.1370.110">
    <property type="match status" value="1"/>
</dbReference>
<dbReference type="Pfam" id="PF08590">
    <property type="entry name" value="DUF1771"/>
    <property type="match status" value="1"/>
</dbReference>
<dbReference type="PANTHER" id="PTHR47396">
    <property type="entry name" value="TYPE I RESTRICTION ENZYME ECOKI R PROTEIN"/>
    <property type="match status" value="1"/>
</dbReference>
<keyword evidence="1 5" id="KW-0067">ATP-binding</keyword>
<organism evidence="5 6">
    <name type="scientific">Malassezia cuniculi</name>
    <dbReference type="NCBI Taxonomy" id="948313"/>
    <lineage>
        <taxon>Eukaryota</taxon>
        <taxon>Fungi</taxon>
        <taxon>Dikarya</taxon>
        <taxon>Basidiomycota</taxon>
        <taxon>Ustilaginomycotina</taxon>
        <taxon>Malasseziomycetes</taxon>
        <taxon>Malasseziales</taxon>
        <taxon>Malasseziaceae</taxon>
        <taxon>Malassezia</taxon>
    </lineage>
</organism>
<evidence type="ECO:0000313" key="5">
    <source>
        <dbReference type="EMBL" id="WFD34485.1"/>
    </source>
</evidence>
<dbReference type="EMBL" id="CP119878">
    <property type="protein sequence ID" value="WFD34485.1"/>
    <property type="molecule type" value="Genomic_DNA"/>
</dbReference>
<evidence type="ECO:0000313" key="6">
    <source>
        <dbReference type="Proteomes" id="UP001219933"/>
    </source>
</evidence>
<dbReference type="PANTHER" id="PTHR47396:SF1">
    <property type="entry name" value="ATP-DEPENDENT HELICASE IRC3-RELATED"/>
    <property type="match status" value="1"/>
</dbReference>
<evidence type="ECO:0000259" key="2">
    <source>
        <dbReference type="PROSITE" id="PS50828"/>
    </source>
</evidence>
<dbReference type="InterPro" id="IPR036063">
    <property type="entry name" value="Smr_dom_sf"/>
</dbReference>
<evidence type="ECO:0000259" key="4">
    <source>
        <dbReference type="PROSITE" id="PS51194"/>
    </source>
</evidence>
<sequence length="847" mass="92984">MFAELMRRIPTKSGAGRVLILVNAVTLAIQASETVSRMFPGLSVEIEQGARYTASGNADVTVATVQSMCSRSRLDKYDPSQFKCVIIDEAHHAAANTYRKILARFNSKVRPPFHEIQNDDDMGEIKNAGFPLMVPIIGFSATFSRHDGRALGTIFDEIVFHRDFFEMIEDKWLSPLRFTAIRGRFDLSGAKSTGGDFVTSSLARIVNQPEVNEIIVRTWLDRAYNSRRSTLVFAVNIEHVEALVCEFRARNVEAHAVHSGIPLKKRDEIVQDFRDGKFPVLINCAVLTEGADIPPVDCVLLARPTKSRNLFSQMIGRGLRLSPVTGKTDCLVLDVVGNTTHGVVCTPMLFGLDHWDEIDNATIAELRQLRKMREEKAAKESPATVKLPEYLEYIDYTDPRQLLAALAARGDPPSFKLSPNAWVDCGDHRHVLGSYDGSYVRVERSNTPGEPIWQGVYIQRNPMFGISDEKSPYLHARKIVTSNDLGHAIRGCDTFLAEHLTASGRTPKYLLRSAAWRGHLASKRAQNAVQKVLAGRGKNKLETNIDLEQLTQGDVDIIITRARHGARSRLMKQAKVHNTIEQALLKKAVRAFKKHQGTGNAGAAGAGAGFGAGAAAGMGGVATQMPPNNQYGYGPAMQDAPGGPAPWTAQILGTDAVHPFDDNNKNAQNEYYKNLRNSARSEGDKMGNAFRASKEAYRNGDGARAKQLSEEGNMHQQRMEQLNAQAAEWIYAANNADSPPGTIDLHGLYVKEAIAKAEQVLQQARAQNYPQLRIIVGKGIHSKDHVSHIKPAVERLVRDYNVSAHVDPKNTGVLIVNMNGPAGGGGADFTRDMARGATGNDQECVVM</sequence>
<name>A0AAF0J5W9_9BASI</name>
<dbReference type="GO" id="GO:0005759">
    <property type="term" value="C:mitochondrial matrix"/>
    <property type="evidence" value="ECO:0007669"/>
    <property type="project" value="TreeGrafter"/>
</dbReference>
<gene>
    <name evidence="5" type="primary">irc3</name>
    <name evidence="5" type="ORF">MCUN1_001326</name>
</gene>
<dbReference type="SMART" id="SM01162">
    <property type="entry name" value="DUF1771"/>
    <property type="match status" value="1"/>
</dbReference>
<dbReference type="AlphaFoldDB" id="A0AAF0J5W9"/>
<dbReference type="CDD" id="cd18799">
    <property type="entry name" value="SF2_C_EcoAI-like"/>
    <property type="match status" value="1"/>
</dbReference>
<dbReference type="PROSITE" id="PS50828">
    <property type="entry name" value="SMR"/>
    <property type="match status" value="1"/>
</dbReference>
<dbReference type="InterPro" id="IPR002625">
    <property type="entry name" value="Smr_dom"/>
</dbReference>
<dbReference type="InterPro" id="IPR050742">
    <property type="entry name" value="Helicase_Restrict-Modif_Enz"/>
</dbReference>
<feature type="domain" description="Helicase ATP-binding" evidence="3">
    <location>
        <begin position="1"/>
        <end position="161"/>
    </location>
</feature>
<dbReference type="PROSITE" id="PS51192">
    <property type="entry name" value="HELICASE_ATP_BIND_1"/>
    <property type="match status" value="1"/>
</dbReference>
<dbReference type="InterPro" id="IPR006935">
    <property type="entry name" value="Helicase/UvrB_N"/>
</dbReference>
<dbReference type="GO" id="GO:0005524">
    <property type="term" value="F:ATP binding"/>
    <property type="evidence" value="ECO:0007669"/>
    <property type="project" value="InterPro"/>
</dbReference>
<dbReference type="InterPro" id="IPR027417">
    <property type="entry name" value="P-loop_NTPase"/>
</dbReference>
<dbReference type="SUPFAM" id="SSF160443">
    <property type="entry name" value="SMR domain-like"/>
    <property type="match status" value="1"/>
</dbReference>
<dbReference type="GO" id="GO:0000403">
    <property type="term" value="F:Y-form DNA binding"/>
    <property type="evidence" value="ECO:0007669"/>
    <property type="project" value="TreeGrafter"/>
</dbReference>
<dbReference type="Pfam" id="PF04851">
    <property type="entry name" value="ResIII"/>
    <property type="match status" value="1"/>
</dbReference>
<dbReference type="PROSITE" id="PS51194">
    <property type="entry name" value="HELICASE_CTER"/>
    <property type="match status" value="1"/>
</dbReference>
<dbReference type="GO" id="GO:0061749">
    <property type="term" value="F:forked DNA-dependent helicase activity"/>
    <property type="evidence" value="ECO:0007669"/>
    <property type="project" value="TreeGrafter"/>
</dbReference>
<dbReference type="Pfam" id="PF01713">
    <property type="entry name" value="Smr"/>
    <property type="match status" value="1"/>
</dbReference>
<dbReference type="Pfam" id="PF00271">
    <property type="entry name" value="Helicase_C"/>
    <property type="match status" value="1"/>
</dbReference>
<proteinExistence type="predicted"/>